<comment type="caution">
    <text evidence="1">The sequence shown here is derived from an EMBL/GenBank/DDBJ whole genome shotgun (WGS) entry which is preliminary data.</text>
</comment>
<gene>
    <name evidence="1" type="ORF">GALL_456700</name>
</gene>
<accession>A0A1J5PYP7</accession>
<reference evidence="1" key="1">
    <citation type="submission" date="2016-10" db="EMBL/GenBank/DDBJ databases">
        <title>Sequence of Gallionella enrichment culture.</title>
        <authorList>
            <person name="Poehlein A."/>
            <person name="Muehling M."/>
            <person name="Daniel R."/>
        </authorList>
    </citation>
    <scope>NUCLEOTIDE SEQUENCE</scope>
</reference>
<protein>
    <submittedName>
        <fullName evidence="1">Uncharacterized protein</fullName>
    </submittedName>
</protein>
<dbReference type="Gene3D" id="2.60.450.10">
    <property type="entry name" value="Lipopolysaccharide (LPS) transport protein A like domain"/>
    <property type="match status" value="1"/>
</dbReference>
<dbReference type="EMBL" id="MLJW01003162">
    <property type="protein sequence ID" value="OIQ72700.1"/>
    <property type="molecule type" value="Genomic_DNA"/>
</dbReference>
<dbReference type="AlphaFoldDB" id="A0A1J5PYP7"/>
<evidence type="ECO:0000313" key="1">
    <source>
        <dbReference type="EMBL" id="OIQ72700.1"/>
    </source>
</evidence>
<name>A0A1J5PYP7_9ZZZZ</name>
<organism evidence="1">
    <name type="scientific">mine drainage metagenome</name>
    <dbReference type="NCBI Taxonomy" id="410659"/>
    <lineage>
        <taxon>unclassified sequences</taxon>
        <taxon>metagenomes</taxon>
        <taxon>ecological metagenomes</taxon>
    </lineage>
</organism>
<proteinExistence type="predicted"/>
<sequence length="47" mass="5126">MISNVLLIQGQNAMTCRQINIDLNTNTGVMVGRVRAAFQPQSPAQKP</sequence>